<evidence type="ECO:0000313" key="8">
    <source>
        <dbReference type="EMBL" id="KAK1923336.1"/>
    </source>
</evidence>
<evidence type="ECO:0000256" key="6">
    <source>
        <dbReference type="SAM" id="MobiDB-lite"/>
    </source>
</evidence>
<dbReference type="Gene3D" id="3.30.9.10">
    <property type="entry name" value="D-Amino Acid Oxidase, subunit A, domain 2"/>
    <property type="match status" value="1"/>
</dbReference>
<dbReference type="PANTHER" id="PTHR10961">
    <property type="entry name" value="PEROXISOMAL SARCOSINE OXIDASE"/>
    <property type="match status" value="1"/>
</dbReference>
<dbReference type="InterPro" id="IPR036188">
    <property type="entry name" value="FAD/NAD-bd_sf"/>
</dbReference>
<feature type="region of interest" description="Disordered" evidence="6">
    <location>
        <begin position="404"/>
        <end position="445"/>
    </location>
</feature>
<accession>A0AAD9FPB2</accession>
<dbReference type="PANTHER" id="PTHR10961:SF26">
    <property type="entry name" value="L-SACCHAROPINE OXIDASE"/>
    <property type="match status" value="1"/>
</dbReference>
<dbReference type="InterPro" id="IPR006076">
    <property type="entry name" value="FAD-dep_OxRdtase"/>
</dbReference>
<evidence type="ECO:0000256" key="3">
    <source>
        <dbReference type="ARBA" id="ARBA00022630"/>
    </source>
</evidence>
<proteinExistence type="inferred from homology"/>
<dbReference type="Proteomes" id="UP001182556">
    <property type="component" value="Unassembled WGS sequence"/>
</dbReference>
<reference evidence="8" key="1">
    <citation type="submission" date="2023-02" db="EMBL/GenBank/DDBJ databases">
        <title>Identification and recombinant expression of a fungal hydrolase from Papiliotrema laurentii that hydrolyzes apple cutin and clears colloidal polyester polyurethane.</title>
        <authorList>
            <consortium name="DOE Joint Genome Institute"/>
            <person name="Roman V.A."/>
            <person name="Bojanowski C."/>
            <person name="Crable B.R."/>
            <person name="Wagner D.N."/>
            <person name="Hung C.S."/>
            <person name="Nadeau L.J."/>
            <person name="Schratz L."/>
            <person name="Haridas S."/>
            <person name="Pangilinan J."/>
            <person name="Lipzen A."/>
            <person name="Na H."/>
            <person name="Yan M."/>
            <person name="Ng V."/>
            <person name="Grigoriev I.V."/>
            <person name="Spatafora J.W."/>
            <person name="Barlow D."/>
            <person name="Biffinger J."/>
            <person name="Kelley-Loughnane N."/>
            <person name="Varaljay V.A."/>
            <person name="Crookes-Goodson W.J."/>
        </authorList>
    </citation>
    <scope>NUCLEOTIDE SEQUENCE</scope>
    <source>
        <strain evidence="8">5307AH</strain>
    </source>
</reference>
<dbReference type="SUPFAM" id="SSF51905">
    <property type="entry name" value="FAD/NAD(P)-binding domain"/>
    <property type="match status" value="1"/>
</dbReference>
<dbReference type="InterPro" id="IPR045170">
    <property type="entry name" value="MTOX"/>
</dbReference>
<dbReference type="EMBL" id="JAODAN010000006">
    <property type="protein sequence ID" value="KAK1923336.1"/>
    <property type="molecule type" value="Genomic_DNA"/>
</dbReference>
<comment type="similarity">
    <text evidence="2">Belongs to the MSOX/MTOX family.</text>
</comment>
<protein>
    <submittedName>
        <fullName evidence="8">Peroxisomal sarcosine oxidase</fullName>
    </submittedName>
</protein>
<comment type="cofactor">
    <cofactor evidence="1">
        <name>FAD</name>
        <dbReference type="ChEBI" id="CHEBI:57692"/>
    </cofactor>
</comment>
<dbReference type="Pfam" id="PF01266">
    <property type="entry name" value="DAO"/>
    <property type="match status" value="1"/>
</dbReference>
<evidence type="ECO:0000256" key="1">
    <source>
        <dbReference type="ARBA" id="ARBA00001974"/>
    </source>
</evidence>
<evidence type="ECO:0000259" key="7">
    <source>
        <dbReference type="Pfam" id="PF01266"/>
    </source>
</evidence>
<keyword evidence="5" id="KW-0560">Oxidoreductase</keyword>
<name>A0AAD9FPB2_PAPLA</name>
<organism evidence="8 9">
    <name type="scientific">Papiliotrema laurentii</name>
    <name type="common">Cryptococcus laurentii</name>
    <dbReference type="NCBI Taxonomy" id="5418"/>
    <lineage>
        <taxon>Eukaryota</taxon>
        <taxon>Fungi</taxon>
        <taxon>Dikarya</taxon>
        <taxon>Basidiomycota</taxon>
        <taxon>Agaricomycotina</taxon>
        <taxon>Tremellomycetes</taxon>
        <taxon>Tremellales</taxon>
        <taxon>Rhynchogastremaceae</taxon>
        <taxon>Papiliotrema</taxon>
    </lineage>
</organism>
<comment type="caution">
    <text evidence="8">The sequence shown here is derived from an EMBL/GenBank/DDBJ whole genome shotgun (WGS) entry which is preliminary data.</text>
</comment>
<dbReference type="AlphaFoldDB" id="A0AAD9FPB2"/>
<evidence type="ECO:0000256" key="4">
    <source>
        <dbReference type="ARBA" id="ARBA00022827"/>
    </source>
</evidence>
<keyword evidence="3" id="KW-0285">Flavoprotein</keyword>
<feature type="domain" description="FAD dependent oxidoreductase" evidence="7">
    <location>
        <begin position="9"/>
        <end position="393"/>
    </location>
</feature>
<dbReference type="Gene3D" id="3.50.50.60">
    <property type="entry name" value="FAD/NAD(P)-binding domain"/>
    <property type="match status" value="1"/>
</dbReference>
<keyword evidence="4" id="KW-0274">FAD</keyword>
<dbReference type="GO" id="GO:0008115">
    <property type="term" value="F:sarcosine oxidase activity"/>
    <property type="evidence" value="ECO:0007669"/>
    <property type="project" value="TreeGrafter"/>
</dbReference>
<keyword evidence="9" id="KW-1185">Reference proteome</keyword>
<dbReference type="GO" id="GO:0050660">
    <property type="term" value="F:flavin adenine dinucleotide binding"/>
    <property type="evidence" value="ECO:0007669"/>
    <property type="project" value="InterPro"/>
</dbReference>
<dbReference type="GO" id="GO:0051698">
    <property type="term" value="F:saccharopine oxidase activity"/>
    <property type="evidence" value="ECO:0007669"/>
    <property type="project" value="TreeGrafter"/>
</dbReference>
<evidence type="ECO:0000256" key="5">
    <source>
        <dbReference type="ARBA" id="ARBA00023002"/>
    </source>
</evidence>
<evidence type="ECO:0000313" key="9">
    <source>
        <dbReference type="Proteomes" id="UP001182556"/>
    </source>
</evidence>
<sequence>MPIPKDSRILIVGGAGTIGSSTALHLARRGYADIRLLDKFETPSANSAGNDINKVSLKVIAGNDSAGIWGELGSEAWEMWTTDPTFKPHAHEVGRLDLTSEPTREARLRARYEAIVAEGRGGLVEWVGGRDAVIAKAPHLAHSRVDNTWRGLWVKRGGWVAARDALNSVGLELRRRGVKSSFGSAGTFASLVLSPDGQRCVGVKAADGTEWLGDLVVFAAGAWSPSLLDLEGQCVSKAWVYAHIQLTPDEAKELQHIPTVYHNQLGFYMEPQPGTGLIKLVNEFAGYTHKIPCRPFPLEHDVVMSVPRSHAENPTDTFPDECAEAIERLVETCLPHLSGRPLINRAMCWCTDTVDSQWLLCEHPRYSGLVVATGDSGQTFKMFPVVGKQVADLIEGKLPDERKRLWQWRPGRSDENGTGRGGPQPKDLQQARGWRHDGGVFRASL</sequence>
<evidence type="ECO:0000256" key="2">
    <source>
        <dbReference type="ARBA" id="ARBA00010989"/>
    </source>
</evidence>
<gene>
    <name evidence="8" type="ORF">DB88DRAFT_464232</name>
</gene>